<proteinExistence type="predicted"/>
<protein>
    <recommendedName>
        <fullName evidence="3">DUF4258 domain-containing protein</fullName>
    </recommendedName>
</protein>
<evidence type="ECO:0000313" key="1">
    <source>
        <dbReference type="EMBL" id="GBQ01508.1"/>
    </source>
</evidence>
<comment type="caution">
    <text evidence="1">The sequence shown here is derived from an EMBL/GenBank/DDBJ whole genome shotgun (WGS) entry which is preliminary data.</text>
</comment>
<dbReference type="EMBL" id="BGZL01000007">
    <property type="protein sequence ID" value="GBQ01508.1"/>
    <property type="molecule type" value="Genomic_DNA"/>
</dbReference>
<name>A0A388SXX3_9ACTN</name>
<dbReference type="Pfam" id="PF14076">
    <property type="entry name" value="DUF4258"/>
    <property type="match status" value="1"/>
</dbReference>
<evidence type="ECO:0008006" key="3">
    <source>
        <dbReference type="Google" id="ProtNLM"/>
    </source>
</evidence>
<accession>A0A388SXX3</accession>
<organism evidence="1 2">
    <name type="scientific">Streptomyces spongiicola</name>
    <dbReference type="NCBI Taxonomy" id="1690221"/>
    <lineage>
        <taxon>Bacteria</taxon>
        <taxon>Bacillati</taxon>
        <taxon>Actinomycetota</taxon>
        <taxon>Actinomycetes</taxon>
        <taxon>Kitasatosporales</taxon>
        <taxon>Streptomycetaceae</taxon>
        <taxon>Streptomyces</taxon>
    </lineage>
</organism>
<gene>
    <name evidence="1" type="ORF">SSP531S_29420</name>
</gene>
<sequence length="80" mass="9064">MVLTYTYHARQRMRRRRVAEADVEHALRHHVERVTTPKDSIRYRGPGVNGGILKVWVVPDAGLTADKIIKSVAWDGVGDD</sequence>
<dbReference type="InterPro" id="IPR025354">
    <property type="entry name" value="DUF4258"/>
</dbReference>
<reference evidence="1 2" key="1">
    <citation type="submission" date="2018-07" db="EMBL/GenBank/DDBJ databases">
        <title>Whole Genome Shotgun Sequence of Streptomyces spongiicola strain 531S.</title>
        <authorList>
            <person name="Dohra H."/>
            <person name="Kodani S."/>
        </authorList>
    </citation>
    <scope>NUCLEOTIDE SEQUENCE [LARGE SCALE GENOMIC DNA]</scope>
    <source>
        <strain evidence="1 2">531S</strain>
    </source>
</reference>
<dbReference type="Proteomes" id="UP000265354">
    <property type="component" value="Unassembled WGS sequence"/>
</dbReference>
<evidence type="ECO:0000313" key="2">
    <source>
        <dbReference type="Proteomes" id="UP000265354"/>
    </source>
</evidence>
<dbReference type="AlphaFoldDB" id="A0A388SXX3"/>